<reference evidence="3" key="1">
    <citation type="submission" date="2016-10" db="EMBL/GenBank/DDBJ databases">
        <authorList>
            <person name="Varghese N."/>
            <person name="Submissions S."/>
        </authorList>
    </citation>
    <scope>NUCLEOTIDE SEQUENCE [LARGE SCALE GENOMIC DNA]</scope>
    <source>
        <strain evidence="3">DSM 45843</strain>
    </source>
</reference>
<dbReference type="Pfam" id="PF11533">
    <property type="entry name" value="AtzH-like"/>
    <property type="match status" value="1"/>
</dbReference>
<dbReference type="Proteomes" id="UP000199088">
    <property type="component" value="Unassembled WGS sequence"/>
</dbReference>
<dbReference type="Gene3D" id="3.10.450.50">
    <property type="match status" value="1"/>
</dbReference>
<name>A0A1H0KIG9_9ACTN</name>
<dbReference type="InterPro" id="IPR023631">
    <property type="entry name" value="Amidase_dom"/>
</dbReference>
<dbReference type="Gene3D" id="3.90.1300.10">
    <property type="entry name" value="Amidase signature (AS) domain"/>
    <property type="match status" value="1"/>
</dbReference>
<dbReference type="PANTHER" id="PTHR46310">
    <property type="entry name" value="AMIDASE 1"/>
    <property type="match status" value="1"/>
</dbReference>
<dbReference type="Pfam" id="PF01425">
    <property type="entry name" value="Amidase"/>
    <property type="match status" value="1"/>
</dbReference>
<dbReference type="AlphaFoldDB" id="A0A1H0KIG9"/>
<dbReference type="STRING" id="1052260.SAMN05660199_02149"/>
<evidence type="ECO:0000259" key="1">
    <source>
        <dbReference type="Pfam" id="PF01425"/>
    </source>
</evidence>
<gene>
    <name evidence="2" type="ORF">SAMN05660199_02149</name>
</gene>
<keyword evidence="2" id="KW-0808">Transferase</keyword>
<dbReference type="PANTHER" id="PTHR46310:SF7">
    <property type="entry name" value="AMIDASE 1"/>
    <property type="match status" value="1"/>
</dbReference>
<organism evidence="2 3">
    <name type="scientific">Klenkia soli</name>
    <dbReference type="NCBI Taxonomy" id="1052260"/>
    <lineage>
        <taxon>Bacteria</taxon>
        <taxon>Bacillati</taxon>
        <taxon>Actinomycetota</taxon>
        <taxon>Actinomycetes</taxon>
        <taxon>Geodermatophilales</taxon>
        <taxon>Geodermatophilaceae</taxon>
        <taxon>Klenkia</taxon>
    </lineage>
</organism>
<keyword evidence="3" id="KW-1185">Reference proteome</keyword>
<proteinExistence type="predicted"/>
<dbReference type="RefSeq" id="WP_091244532.1">
    <property type="nucleotide sequence ID" value="NZ_FNIR01000006.1"/>
</dbReference>
<evidence type="ECO:0000313" key="3">
    <source>
        <dbReference type="Proteomes" id="UP000199088"/>
    </source>
</evidence>
<accession>A0A1H0KIG9</accession>
<dbReference type="EMBL" id="FNIR01000006">
    <property type="protein sequence ID" value="SDO55570.1"/>
    <property type="molecule type" value="Genomic_DNA"/>
</dbReference>
<dbReference type="GO" id="GO:0016740">
    <property type="term" value="F:transferase activity"/>
    <property type="evidence" value="ECO:0007669"/>
    <property type="project" value="UniProtKB-KW"/>
</dbReference>
<dbReference type="InterPro" id="IPR032710">
    <property type="entry name" value="NTF2-like_dom_sf"/>
</dbReference>
<feature type="domain" description="Amidase" evidence="1">
    <location>
        <begin position="157"/>
        <end position="312"/>
    </location>
</feature>
<dbReference type="SUPFAM" id="SSF54427">
    <property type="entry name" value="NTF2-like"/>
    <property type="match status" value="1"/>
</dbReference>
<evidence type="ECO:0000313" key="2">
    <source>
        <dbReference type="EMBL" id="SDO55570.1"/>
    </source>
</evidence>
<dbReference type="InterPro" id="IPR024507">
    <property type="entry name" value="AtzH-like"/>
</dbReference>
<dbReference type="InterPro" id="IPR036928">
    <property type="entry name" value="AS_sf"/>
</dbReference>
<protein>
    <submittedName>
        <fullName evidence="2">Asp-tRNAAsn/Glu-tRNAGln amidotransferase A subunit</fullName>
    </submittedName>
</protein>
<dbReference type="SUPFAM" id="SSF75304">
    <property type="entry name" value="Amidase signature (AS) enzymes"/>
    <property type="match status" value="1"/>
</dbReference>
<dbReference type="OrthoDB" id="182039at2"/>
<sequence length="531" mass="52934">MTIADVGGWDVEDEVRAAVGRYESALAADDLAELDALFAPGDTTLRADAGGVLVSHGAISDYRRGRGGAPARTVTALHVVVHTGDLATAVAETLRPDGTRGLQTQVWERGAVGWQVRVAHVSSGPAPTTRTAADASCERADPATWRVVGSPLVAPSSGGPLDGVSIAVKDLVDVAGHPVGAGNPVRLAQAVPAGAHAPVLADLLAAGAHVRGIARTDELAYSLSGTNVHHGSPANPWGAGLVVGGSTNGPASAVARGQADLGLGTDTAGSIRVPASYCGLHGLRPTHGVLSLDGVLPLAPSFDTVGWLTRDAGLLHRVASELLPAATPITALVLASDLVALADEAVASALSAAAAELAAASGLALSRQALVTPEEHARWFTAFRTVQGAQAWAAHGAWITANPGVLGPGIAQRFVDGSKVGSDDLVEAAAVLAEGRAALRARLPGGTAVLLPAASSTAPLVGATAERKATYRAATLRLTCLAGVGGLPSAVAPAALVDGLPVGLALLGAAGGDTALTGLLAAWDRRLAPPS</sequence>